<dbReference type="PANTHER" id="PTHR34075">
    <property type="entry name" value="BLR3430 PROTEIN"/>
    <property type="match status" value="1"/>
</dbReference>
<dbReference type="InterPro" id="IPR002878">
    <property type="entry name" value="ChsH2_C"/>
</dbReference>
<dbReference type="InterPro" id="IPR022002">
    <property type="entry name" value="ChsH2_Znr"/>
</dbReference>
<dbReference type="SUPFAM" id="SSF50249">
    <property type="entry name" value="Nucleic acid-binding proteins"/>
    <property type="match status" value="1"/>
</dbReference>
<evidence type="ECO:0000313" key="3">
    <source>
        <dbReference type="EMBL" id="MFC5345302.1"/>
    </source>
</evidence>
<feature type="domain" description="ChsH2 rubredoxin-like zinc ribbon" evidence="2">
    <location>
        <begin position="22"/>
        <end position="49"/>
    </location>
</feature>
<name>A0ABW0FX17_9CAUL</name>
<dbReference type="RefSeq" id="WP_374036582.1">
    <property type="nucleotide sequence ID" value="NZ_CP169082.1"/>
</dbReference>
<dbReference type="PANTHER" id="PTHR34075:SF5">
    <property type="entry name" value="BLR3430 PROTEIN"/>
    <property type="match status" value="1"/>
</dbReference>
<evidence type="ECO:0000259" key="1">
    <source>
        <dbReference type="Pfam" id="PF01796"/>
    </source>
</evidence>
<dbReference type="InterPro" id="IPR012340">
    <property type="entry name" value="NA-bd_OB-fold"/>
</dbReference>
<proteinExistence type="predicted"/>
<feature type="domain" description="ChsH2 C-terminal OB-fold" evidence="1">
    <location>
        <begin position="57"/>
        <end position="118"/>
    </location>
</feature>
<organism evidence="3 4">
    <name type="scientific">Brevundimonas staleyi</name>
    <dbReference type="NCBI Taxonomy" id="74326"/>
    <lineage>
        <taxon>Bacteria</taxon>
        <taxon>Pseudomonadati</taxon>
        <taxon>Pseudomonadota</taxon>
        <taxon>Alphaproteobacteria</taxon>
        <taxon>Caulobacterales</taxon>
        <taxon>Caulobacteraceae</taxon>
        <taxon>Brevundimonas</taxon>
    </lineage>
</organism>
<comment type="caution">
    <text evidence="3">The sequence shown here is derived from an EMBL/GenBank/DDBJ whole genome shotgun (WGS) entry which is preliminary data.</text>
</comment>
<dbReference type="Pfam" id="PF01796">
    <property type="entry name" value="OB_ChsH2_C"/>
    <property type="match status" value="1"/>
</dbReference>
<dbReference type="Pfam" id="PF12172">
    <property type="entry name" value="zf-ChsH2"/>
    <property type="match status" value="1"/>
</dbReference>
<dbReference type="Proteomes" id="UP001596152">
    <property type="component" value="Unassembled WGS sequence"/>
</dbReference>
<reference evidence="4" key="1">
    <citation type="journal article" date="2019" name="Int. J. Syst. Evol. Microbiol.">
        <title>The Global Catalogue of Microorganisms (GCM) 10K type strain sequencing project: providing services to taxonomists for standard genome sequencing and annotation.</title>
        <authorList>
            <consortium name="The Broad Institute Genomics Platform"/>
            <consortium name="The Broad Institute Genome Sequencing Center for Infectious Disease"/>
            <person name="Wu L."/>
            <person name="Ma J."/>
        </authorList>
    </citation>
    <scope>NUCLEOTIDE SEQUENCE [LARGE SCALE GENOMIC DNA]</scope>
    <source>
        <strain evidence="4">JCM 12125</strain>
    </source>
</reference>
<evidence type="ECO:0000313" key="4">
    <source>
        <dbReference type="Proteomes" id="UP001596152"/>
    </source>
</evidence>
<dbReference type="EMBL" id="JBHSLF010000045">
    <property type="protein sequence ID" value="MFC5345302.1"/>
    <property type="molecule type" value="Genomic_DNA"/>
</dbReference>
<accession>A0ABW0FX17</accession>
<evidence type="ECO:0000259" key="2">
    <source>
        <dbReference type="Pfam" id="PF12172"/>
    </source>
</evidence>
<keyword evidence="4" id="KW-1185">Reference proteome</keyword>
<sequence length="143" mass="15117">MDSITLRPVVDEILTLDEAGAHLLGSACQDCDTVYFPPVLRCRNPGCAGKTIVPSHLEGAGVLFSFTIQRYRPPALFALEPWEAYAIGSVDLAGGVRVLGIIQAPFDQLSPGLAVRLSTSVLNDGDEGAVITHVFVPDEDGPG</sequence>
<gene>
    <name evidence="3" type="ORF">ACFPIE_15395</name>
</gene>
<protein>
    <submittedName>
        <fullName evidence="3">Zn-ribbon domain-containing OB-fold protein</fullName>
    </submittedName>
</protein>
<dbReference type="InterPro" id="IPR052513">
    <property type="entry name" value="Thioester_dehydratase-like"/>
</dbReference>